<sequence length="119" mass="13430">MHTTATTRKDSETEGLGFSLLHETESDSVANSVVTFPSFAILQLHHLTIFPAHNTETDTHINTLLFHYSRERNLTQCQVAETQRALPVATIRRTQSRRSRVPVVSRSLVVVAFKFQPLS</sequence>
<protein>
    <submittedName>
        <fullName evidence="1">Uncharacterized protein</fullName>
    </submittedName>
</protein>
<accession>A0AAN9IUC9</accession>
<dbReference type="AlphaFoldDB" id="A0AAN9IUC9"/>
<gene>
    <name evidence="1" type="ORF">RJT34_21564</name>
</gene>
<dbReference type="Proteomes" id="UP001359559">
    <property type="component" value="Unassembled WGS sequence"/>
</dbReference>
<dbReference type="EMBL" id="JAYKXN010000005">
    <property type="protein sequence ID" value="KAK7286515.1"/>
    <property type="molecule type" value="Genomic_DNA"/>
</dbReference>
<comment type="caution">
    <text evidence="1">The sequence shown here is derived from an EMBL/GenBank/DDBJ whole genome shotgun (WGS) entry which is preliminary data.</text>
</comment>
<keyword evidence="2" id="KW-1185">Reference proteome</keyword>
<evidence type="ECO:0000313" key="2">
    <source>
        <dbReference type="Proteomes" id="UP001359559"/>
    </source>
</evidence>
<name>A0AAN9IUC9_CLITE</name>
<reference evidence="1 2" key="1">
    <citation type="submission" date="2024-01" db="EMBL/GenBank/DDBJ databases">
        <title>The genomes of 5 underutilized Papilionoideae crops provide insights into root nodulation and disease resistance.</title>
        <authorList>
            <person name="Yuan L."/>
        </authorList>
    </citation>
    <scope>NUCLEOTIDE SEQUENCE [LARGE SCALE GENOMIC DNA]</scope>
    <source>
        <strain evidence="1">LY-2023</strain>
        <tissue evidence="1">Leaf</tissue>
    </source>
</reference>
<proteinExistence type="predicted"/>
<evidence type="ECO:0000313" key="1">
    <source>
        <dbReference type="EMBL" id="KAK7286515.1"/>
    </source>
</evidence>
<organism evidence="1 2">
    <name type="scientific">Clitoria ternatea</name>
    <name type="common">Butterfly pea</name>
    <dbReference type="NCBI Taxonomy" id="43366"/>
    <lineage>
        <taxon>Eukaryota</taxon>
        <taxon>Viridiplantae</taxon>
        <taxon>Streptophyta</taxon>
        <taxon>Embryophyta</taxon>
        <taxon>Tracheophyta</taxon>
        <taxon>Spermatophyta</taxon>
        <taxon>Magnoliopsida</taxon>
        <taxon>eudicotyledons</taxon>
        <taxon>Gunneridae</taxon>
        <taxon>Pentapetalae</taxon>
        <taxon>rosids</taxon>
        <taxon>fabids</taxon>
        <taxon>Fabales</taxon>
        <taxon>Fabaceae</taxon>
        <taxon>Papilionoideae</taxon>
        <taxon>50 kb inversion clade</taxon>
        <taxon>NPAAA clade</taxon>
        <taxon>indigoferoid/millettioid clade</taxon>
        <taxon>Phaseoleae</taxon>
        <taxon>Clitoria</taxon>
    </lineage>
</organism>